<protein>
    <submittedName>
        <fullName evidence="1">Uncharacterized protein</fullName>
    </submittedName>
</protein>
<dbReference type="AlphaFoldDB" id="A0A8H5KTJ5"/>
<keyword evidence="2" id="KW-1185">Reference proteome</keyword>
<evidence type="ECO:0000313" key="2">
    <source>
        <dbReference type="Proteomes" id="UP000546213"/>
    </source>
</evidence>
<sequence length="124" mass="14400">MERGKPVPRMGARLQEDLRITTAGVTSSQRKCYEKLEDFINTHRAGRKYGGNKKAWYLTENSKRYLPRQAEGQEKGICTSRRHQTLALRERNDGLNIERPCVPMIKDLEREALALREAVEEQQE</sequence>
<dbReference type="Proteomes" id="UP000546213">
    <property type="component" value="Unassembled WGS sequence"/>
</dbReference>
<proteinExistence type="predicted"/>
<accession>A0A8H5KTJ5</accession>
<comment type="caution">
    <text evidence="1">The sequence shown here is derived from an EMBL/GenBank/DDBJ whole genome shotgun (WGS) entry which is preliminary data.</text>
</comment>
<evidence type="ECO:0000313" key="1">
    <source>
        <dbReference type="EMBL" id="KAF5578336.1"/>
    </source>
</evidence>
<gene>
    <name evidence="1" type="ORF">FPCIR_11586</name>
</gene>
<dbReference type="EMBL" id="JAAOAS010000360">
    <property type="protein sequence ID" value="KAF5578336.1"/>
    <property type="molecule type" value="Genomic_DNA"/>
</dbReference>
<reference evidence="1 2" key="1">
    <citation type="submission" date="2020-05" db="EMBL/GenBank/DDBJ databases">
        <title>Identification and distribution of gene clusters putatively required for synthesis of sphingolipid metabolism inhibitors in phylogenetically diverse species of the filamentous fungus Fusarium.</title>
        <authorList>
            <person name="Kim H.-S."/>
            <person name="Busman M."/>
            <person name="Brown D.W."/>
            <person name="Divon H."/>
            <person name="Uhlig S."/>
            <person name="Proctor R.H."/>
        </authorList>
    </citation>
    <scope>NUCLEOTIDE SEQUENCE [LARGE SCALE GENOMIC DNA]</scope>
    <source>
        <strain evidence="1 2">NRRL 36939</strain>
    </source>
</reference>
<name>A0A8H5KTJ5_9HYPO</name>
<organism evidence="1 2">
    <name type="scientific">Fusarium pseudocircinatum</name>
    <dbReference type="NCBI Taxonomy" id="56676"/>
    <lineage>
        <taxon>Eukaryota</taxon>
        <taxon>Fungi</taxon>
        <taxon>Dikarya</taxon>
        <taxon>Ascomycota</taxon>
        <taxon>Pezizomycotina</taxon>
        <taxon>Sordariomycetes</taxon>
        <taxon>Hypocreomycetidae</taxon>
        <taxon>Hypocreales</taxon>
        <taxon>Nectriaceae</taxon>
        <taxon>Fusarium</taxon>
        <taxon>Fusarium fujikuroi species complex</taxon>
    </lineage>
</organism>